<dbReference type="GO" id="GO:1904262">
    <property type="term" value="P:negative regulation of TORC1 signaling"/>
    <property type="evidence" value="ECO:0007669"/>
    <property type="project" value="EnsemblFungi"/>
</dbReference>
<dbReference type="GO" id="GO:0005774">
    <property type="term" value="C:vacuolar membrane"/>
    <property type="evidence" value="ECO:0007669"/>
    <property type="project" value="TreeGrafter"/>
</dbReference>
<evidence type="ECO:0000313" key="2">
    <source>
        <dbReference type="EMBL" id="EPQ64990.1"/>
    </source>
</evidence>
<evidence type="ECO:0000313" key="4">
    <source>
        <dbReference type="Proteomes" id="UP000053110"/>
    </source>
</evidence>
<proteinExistence type="inferred from homology"/>
<evidence type="ECO:0000313" key="3">
    <source>
        <dbReference type="EMBL" id="SUZ10087.1"/>
    </source>
</evidence>
<dbReference type="EMBL" id="UIGY01000071">
    <property type="protein sequence ID" value="SUZ10087.1"/>
    <property type="molecule type" value="Genomic_DNA"/>
</dbReference>
<dbReference type="OrthoDB" id="338854at2759"/>
<dbReference type="PANTHER" id="PTHR12991">
    <property type="entry name" value="NITROGEN PERMEASE REGULATOR 2/TUMOR SUPPRESSOR CANDIDATE 4"/>
    <property type="match status" value="1"/>
</dbReference>
<feature type="non-terminal residue" evidence="3">
    <location>
        <position position="414"/>
    </location>
</feature>
<dbReference type="Pfam" id="PF06218">
    <property type="entry name" value="NPR2"/>
    <property type="match status" value="2"/>
</dbReference>
<comment type="similarity">
    <text evidence="1">Belongs to the NPR2 family.</text>
</comment>
<sequence>MIQGIFFAVFLPQKGTKVVYQSPACSITPEIGVEKACLLDFEAIAEFVIPRQVFCNRYITVCDPSNKYRILGHPVCIQNQKYVRNEFIFNFCIVIKTDTDPLPYETVVRRLAGTFTEMEIQKQFLSEEVKEESLQNTRGRHSIAALLEIIKEDLNNYHECMIPADDANTINMKLFPVRRPPPPVKSWHVPVLKIHLSKYMDDTWDLTLVKVINFIDGIRDVRRISYDADVCIYLAKVALQHLLYYDAILLLDIFFFSNIYAPNPHIRGFITNEDQMQEECSNYVCINGPMVDNFYLSRLYTSLAPGRTLIAWLKLHRDDGLEVLDHIDVRRFIQFGIIKGFLYRIHTYALSSQISISPTTKDTVSDTSKSDDLVNYADGCHCFDQIIVEKNLSQTQIMEQLLAIANVDVEIIYR</sequence>
<dbReference type="GO" id="GO:0010508">
    <property type="term" value="P:positive regulation of autophagy"/>
    <property type="evidence" value="ECO:0007669"/>
    <property type="project" value="TreeGrafter"/>
</dbReference>
<dbReference type="PANTHER" id="PTHR12991:SF10">
    <property type="entry name" value="GATOR COMPLEX PROTEIN NPRL2"/>
    <property type="match status" value="1"/>
</dbReference>
<dbReference type="EMBL" id="KE375044">
    <property type="protein sequence ID" value="EPQ64990.1"/>
    <property type="molecule type" value="Genomic_DNA"/>
</dbReference>
<gene>
    <name evidence="2" type="ORF">BGT96224_716</name>
    <name evidence="3" type="ORF">BGT96224V2_LOCUS3252</name>
</gene>
<dbReference type="GO" id="GO:0005096">
    <property type="term" value="F:GTPase activator activity"/>
    <property type="evidence" value="ECO:0007669"/>
    <property type="project" value="EnsemblFungi"/>
</dbReference>
<reference evidence="3" key="3">
    <citation type="submission" date="2018-07" db="EMBL/GenBank/DDBJ databases">
        <authorList>
            <person name="Quirk P.G."/>
            <person name="Krulwich T.A."/>
        </authorList>
    </citation>
    <scope>NUCLEOTIDE SEQUENCE</scope>
    <source>
        <strain evidence="3">96224</strain>
    </source>
</reference>
<dbReference type="GO" id="GO:1990130">
    <property type="term" value="C:GATOR1 complex"/>
    <property type="evidence" value="ECO:0007669"/>
    <property type="project" value="EnsemblFungi"/>
</dbReference>
<name>A0A061HN52_BLUGR</name>
<reference evidence="2" key="2">
    <citation type="submission" date="2013-01" db="EMBL/GenBank/DDBJ databases">
        <title>The wheat powdery mildew genome reveals unique evolution of an obligate biotroph.</title>
        <authorList>
            <person name="Oberhaensli S."/>
            <person name="Wicker T."/>
            <person name="Keller B."/>
        </authorList>
    </citation>
    <scope>NUCLEOTIDE SEQUENCE</scope>
    <source>
        <strain evidence="2">96224</strain>
    </source>
</reference>
<protein>
    <submittedName>
        <fullName evidence="3">Bgt-716</fullName>
    </submittedName>
</protein>
<accession>A0A061HN52</accession>
<reference evidence="4" key="1">
    <citation type="journal article" date="2013" name="Nat. Genet.">
        <title>The wheat powdery mildew genome shows the unique evolution of an obligate biotroph.</title>
        <authorList>
            <person name="Wicker T."/>
            <person name="Oberhaensli S."/>
            <person name="Parlange F."/>
            <person name="Buchmann J.P."/>
            <person name="Shatalina M."/>
            <person name="Roffler S."/>
            <person name="Ben-David R."/>
            <person name="Dolezel J."/>
            <person name="Simkova H."/>
            <person name="Schulze-Lefert P."/>
            <person name="Spanu P.D."/>
            <person name="Bruggmann R."/>
            <person name="Amselem J."/>
            <person name="Quesneville H."/>
            <person name="Ver Loren van Themaat E."/>
            <person name="Paape T."/>
            <person name="Shimizu K.K."/>
            <person name="Keller B."/>
        </authorList>
    </citation>
    <scope>NUCLEOTIDE SEQUENCE [LARGE SCALE GENOMIC DNA]</scope>
    <source>
        <strain evidence="4">96224</strain>
    </source>
</reference>
<evidence type="ECO:0000256" key="1">
    <source>
        <dbReference type="ARBA" id="ARBA00008433"/>
    </source>
</evidence>
<dbReference type="HOGENOM" id="CLU_014995_3_1_1"/>
<dbReference type="AlphaFoldDB" id="A0A061HN52"/>
<dbReference type="InterPro" id="IPR009348">
    <property type="entry name" value="NPR2-like"/>
</dbReference>
<organism evidence="3">
    <name type="scientific">Blumeria graminis f. sp. tritici 96224</name>
    <dbReference type="NCBI Taxonomy" id="1268274"/>
    <lineage>
        <taxon>Eukaryota</taxon>
        <taxon>Fungi</taxon>
        <taxon>Dikarya</taxon>
        <taxon>Ascomycota</taxon>
        <taxon>Pezizomycotina</taxon>
        <taxon>Leotiomycetes</taxon>
        <taxon>Erysiphales</taxon>
        <taxon>Erysiphaceae</taxon>
        <taxon>Blumeria</taxon>
    </lineage>
</organism>
<dbReference type="Proteomes" id="UP000053110">
    <property type="component" value="Unassembled WGS sequence"/>
</dbReference>